<dbReference type="GeneID" id="54549469"/>
<comment type="similarity">
    <text evidence="8">Belongs to the TFS-II family.</text>
</comment>
<dbReference type="Pfam" id="PF01096">
    <property type="entry name" value="Zn_ribbon_TFIIS"/>
    <property type="match status" value="1"/>
</dbReference>
<dbReference type="Pfam" id="PF07500">
    <property type="entry name" value="TFIIS_M"/>
    <property type="match status" value="1"/>
</dbReference>
<dbReference type="PANTHER" id="PTHR11477:SF0">
    <property type="entry name" value="IP08861P-RELATED"/>
    <property type="match status" value="1"/>
</dbReference>
<dbReference type="GO" id="GO:0006362">
    <property type="term" value="P:transcription elongation by RNA polymerase I"/>
    <property type="evidence" value="ECO:0007669"/>
    <property type="project" value="TreeGrafter"/>
</dbReference>
<dbReference type="PROSITE" id="PS00466">
    <property type="entry name" value="ZF_TFIIS_1"/>
    <property type="match status" value="1"/>
</dbReference>
<dbReference type="OrthoDB" id="44867at2759"/>
<dbReference type="PROSITE" id="PS51321">
    <property type="entry name" value="TFIIS_CENTRAL"/>
    <property type="match status" value="1"/>
</dbReference>
<dbReference type="EMBL" id="ML986488">
    <property type="protein sequence ID" value="KAF2278118.1"/>
    <property type="molecule type" value="Genomic_DNA"/>
</dbReference>
<dbReference type="GO" id="GO:0006368">
    <property type="term" value="P:transcription elongation by RNA polymerase II"/>
    <property type="evidence" value="ECO:0007669"/>
    <property type="project" value="InterPro"/>
</dbReference>
<sequence>MDAKEVLLRGKAISKAVAEDEPASSLLKLLSDLKDGVRPTEELLRGTKIGMIVNRLGKHRDPAVRDLANTMVTKWKEEVNRAKRKAAVSGTGASGAGTPKPVASAASSSAPPSGTASPAPGAKRKHHVDPAKRNDQTDGVKWQVYGIQARDGCIKLMYNGLAFMSEDLPDEILTVAKEVEYAAWANAGSEDNAAYRAKIRSLFQNLKNKSNQQLRRRVLSGDIPPNRFVTMTHDEMKSDSRRKEDERLEKENMNEAMVAQVEKSISKEFECGKCKQKKVSYSQAQTRSADEPMTTFCECMNCGNRWKFS</sequence>
<dbReference type="GO" id="GO:0008270">
    <property type="term" value="F:zinc ion binding"/>
    <property type="evidence" value="ECO:0007669"/>
    <property type="project" value="UniProtKB-UniRule"/>
</dbReference>
<dbReference type="Proteomes" id="UP000800097">
    <property type="component" value="Unassembled WGS sequence"/>
</dbReference>
<dbReference type="RefSeq" id="XP_033655657.1">
    <property type="nucleotide sequence ID" value="XM_033796294.1"/>
</dbReference>
<dbReference type="InterPro" id="IPR006289">
    <property type="entry name" value="TFSII"/>
</dbReference>
<dbReference type="GO" id="GO:0031440">
    <property type="term" value="P:regulation of mRNA 3'-end processing"/>
    <property type="evidence" value="ECO:0007669"/>
    <property type="project" value="TreeGrafter"/>
</dbReference>
<dbReference type="InterPro" id="IPR017923">
    <property type="entry name" value="TFIIS_N"/>
</dbReference>
<keyword evidence="4 8" id="KW-0862">Zinc</keyword>
<dbReference type="PROSITE" id="PS51319">
    <property type="entry name" value="TFIIS_N"/>
    <property type="match status" value="1"/>
</dbReference>
<keyword evidence="13" id="KW-0648">Protein biosynthesis</keyword>
<feature type="compositionally biased region" description="Low complexity" evidence="9">
    <location>
        <begin position="87"/>
        <end position="121"/>
    </location>
</feature>
<evidence type="ECO:0000256" key="1">
    <source>
        <dbReference type="ARBA" id="ARBA00004123"/>
    </source>
</evidence>
<feature type="domain" description="TFIIS-type" evidence="10">
    <location>
        <begin position="267"/>
        <end position="307"/>
    </location>
</feature>
<proteinExistence type="inferred from homology"/>
<evidence type="ECO:0000313" key="13">
    <source>
        <dbReference type="EMBL" id="KAF2278118.1"/>
    </source>
</evidence>
<evidence type="ECO:0000256" key="9">
    <source>
        <dbReference type="SAM" id="MobiDB-lite"/>
    </source>
</evidence>
<dbReference type="Gene3D" id="1.20.930.10">
    <property type="entry name" value="Conserved domain common to transcription factors TFIIS, elongin A, CRSP70"/>
    <property type="match status" value="1"/>
</dbReference>
<evidence type="ECO:0000259" key="11">
    <source>
        <dbReference type="PROSITE" id="PS51319"/>
    </source>
</evidence>
<dbReference type="SMART" id="SM00510">
    <property type="entry name" value="TFS2M"/>
    <property type="match status" value="1"/>
</dbReference>
<reference evidence="13" key="1">
    <citation type="journal article" date="2020" name="Stud. Mycol.">
        <title>101 Dothideomycetes genomes: a test case for predicting lifestyles and emergence of pathogens.</title>
        <authorList>
            <person name="Haridas S."/>
            <person name="Albert R."/>
            <person name="Binder M."/>
            <person name="Bloem J."/>
            <person name="Labutti K."/>
            <person name="Salamov A."/>
            <person name="Andreopoulos B."/>
            <person name="Baker S."/>
            <person name="Barry K."/>
            <person name="Bills G."/>
            <person name="Bluhm B."/>
            <person name="Cannon C."/>
            <person name="Castanera R."/>
            <person name="Culley D."/>
            <person name="Daum C."/>
            <person name="Ezra D."/>
            <person name="Gonzalez J."/>
            <person name="Henrissat B."/>
            <person name="Kuo A."/>
            <person name="Liang C."/>
            <person name="Lipzen A."/>
            <person name="Lutzoni F."/>
            <person name="Magnuson J."/>
            <person name="Mondo S."/>
            <person name="Nolan M."/>
            <person name="Ohm R."/>
            <person name="Pangilinan J."/>
            <person name="Park H.-J."/>
            <person name="Ramirez L."/>
            <person name="Alfaro M."/>
            <person name="Sun H."/>
            <person name="Tritt A."/>
            <person name="Yoshinaga Y."/>
            <person name="Zwiers L.-H."/>
            <person name="Turgeon B."/>
            <person name="Goodwin S."/>
            <person name="Spatafora J."/>
            <person name="Crous P."/>
            <person name="Grigoriev I."/>
        </authorList>
    </citation>
    <scope>NUCLEOTIDE SEQUENCE</scope>
    <source>
        <strain evidence="13">CBS 379.55</strain>
    </source>
</reference>
<dbReference type="PIRSF" id="PIRSF006704">
    <property type="entry name" value="TF_IIS"/>
    <property type="match status" value="1"/>
</dbReference>
<feature type="region of interest" description="Disordered" evidence="9">
    <location>
        <begin position="79"/>
        <end position="136"/>
    </location>
</feature>
<dbReference type="GO" id="GO:0031564">
    <property type="term" value="P:transcription antitermination"/>
    <property type="evidence" value="ECO:0007669"/>
    <property type="project" value="TreeGrafter"/>
</dbReference>
<dbReference type="InterPro" id="IPR035441">
    <property type="entry name" value="TFIIS/LEDGF_dom_sf"/>
</dbReference>
<dbReference type="NCBIfam" id="TIGR01385">
    <property type="entry name" value="TFSII"/>
    <property type="match status" value="1"/>
</dbReference>
<dbReference type="GO" id="GO:0000977">
    <property type="term" value="F:RNA polymerase II transcription regulatory region sequence-specific DNA binding"/>
    <property type="evidence" value="ECO:0007669"/>
    <property type="project" value="TreeGrafter"/>
</dbReference>
<keyword evidence="8" id="KW-0804">Transcription</keyword>
<evidence type="ECO:0000259" key="10">
    <source>
        <dbReference type="PROSITE" id="PS51133"/>
    </source>
</evidence>
<evidence type="ECO:0000256" key="6">
    <source>
        <dbReference type="PROSITE-ProRule" id="PRU00472"/>
    </source>
</evidence>
<dbReference type="SUPFAM" id="SSF57783">
    <property type="entry name" value="Zinc beta-ribbon"/>
    <property type="match status" value="1"/>
</dbReference>
<dbReference type="GO" id="GO:0001139">
    <property type="term" value="F:RNA polymerase II complex recruiting activity"/>
    <property type="evidence" value="ECO:0007669"/>
    <property type="project" value="TreeGrafter"/>
</dbReference>
<accession>A0A6A6JQE3</accession>
<keyword evidence="8" id="KW-0805">Transcription regulation</keyword>
<keyword evidence="14" id="KW-1185">Reference proteome</keyword>
<dbReference type="SMART" id="SM00440">
    <property type="entry name" value="ZnF_C2C2"/>
    <property type="match status" value="1"/>
</dbReference>
<dbReference type="SUPFAM" id="SSF47676">
    <property type="entry name" value="Conserved domain common to transcription factors TFIIS, elongin A, CRSP70"/>
    <property type="match status" value="1"/>
</dbReference>
<keyword evidence="8" id="KW-0238">DNA-binding</keyword>
<dbReference type="PANTHER" id="PTHR11477">
    <property type="entry name" value="TRANSCRIPTION FACTOR S-II ZINC FINGER DOMAIN-CONTAINING PROTEIN"/>
    <property type="match status" value="1"/>
</dbReference>
<evidence type="ECO:0000256" key="8">
    <source>
        <dbReference type="RuleBase" id="RU368078"/>
    </source>
</evidence>
<dbReference type="GO" id="GO:0003746">
    <property type="term" value="F:translation elongation factor activity"/>
    <property type="evidence" value="ECO:0007669"/>
    <property type="project" value="UniProtKB-KW"/>
</dbReference>
<dbReference type="Gene3D" id="2.20.25.10">
    <property type="match status" value="1"/>
</dbReference>
<dbReference type="InterPro" id="IPR003618">
    <property type="entry name" value="TFIIS_cen_dom"/>
</dbReference>
<organism evidence="13 14">
    <name type="scientific">Westerdykella ornata</name>
    <dbReference type="NCBI Taxonomy" id="318751"/>
    <lineage>
        <taxon>Eukaryota</taxon>
        <taxon>Fungi</taxon>
        <taxon>Dikarya</taxon>
        <taxon>Ascomycota</taxon>
        <taxon>Pezizomycotina</taxon>
        <taxon>Dothideomycetes</taxon>
        <taxon>Pleosporomycetidae</taxon>
        <taxon>Pleosporales</taxon>
        <taxon>Sporormiaceae</taxon>
        <taxon>Westerdykella</taxon>
    </lineage>
</organism>
<evidence type="ECO:0000256" key="2">
    <source>
        <dbReference type="ARBA" id="ARBA00022723"/>
    </source>
</evidence>
<dbReference type="Gene3D" id="1.10.472.30">
    <property type="entry name" value="Transcription elongation factor S-II, central domain"/>
    <property type="match status" value="1"/>
</dbReference>
<dbReference type="FunFam" id="2.20.25.10:FF:000001">
    <property type="entry name" value="Probable Transcription elongation factor S-II"/>
    <property type="match status" value="1"/>
</dbReference>
<gene>
    <name evidence="13" type="ORF">EI97DRAFT_394221</name>
</gene>
<dbReference type="SMART" id="SM00509">
    <property type="entry name" value="TFS2N"/>
    <property type="match status" value="1"/>
</dbReference>
<dbReference type="CDD" id="cd13749">
    <property type="entry name" value="Zn-ribbon_TFIIS"/>
    <property type="match status" value="1"/>
</dbReference>
<evidence type="ECO:0000256" key="3">
    <source>
        <dbReference type="ARBA" id="ARBA00022771"/>
    </source>
</evidence>
<keyword evidence="3 6" id="KW-0863">Zinc-finger</keyword>
<evidence type="ECO:0000256" key="4">
    <source>
        <dbReference type="ARBA" id="ARBA00022833"/>
    </source>
</evidence>
<comment type="subcellular location">
    <subcellularLocation>
        <location evidence="1 7 8">Nucleus</location>
    </subcellularLocation>
</comment>
<keyword evidence="5 7" id="KW-0539">Nucleus</keyword>
<dbReference type="GO" id="GO:0005634">
    <property type="term" value="C:nucleus"/>
    <property type="evidence" value="ECO:0007669"/>
    <property type="project" value="UniProtKB-SubCell"/>
</dbReference>
<keyword evidence="13" id="KW-0251">Elongation factor</keyword>
<dbReference type="Pfam" id="PF08711">
    <property type="entry name" value="Med26"/>
    <property type="match status" value="1"/>
</dbReference>
<dbReference type="AlphaFoldDB" id="A0A6A6JQE3"/>
<evidence type="ECO:0000256" key="5">
    <source>
        <dbReference type="ARBA" id="ARBA00023242"/>
    </source>
</evidence>
<evidence type="ECO:0000256" key="7">
    <source>
        <dbReference type="PROSITE-ProRule" id="PRU00649"/>
    </source>
</evidence>
<dbReference type="FunFam" id="1.10.472.30:FF:000003">
    <property type="entry name" value="Transcription elongation factor S-II"/>
    <property type="match status" value="1"/>
</dbReference>
<evidence type="ECO:0000259" key="12">
    <source>
        <dbReference type="PROSITE" id="PS51321"/>
    </source>
</evidence>
<name>A0A6A6JQE3_WESOR</name>
<dbReference type="SUPFAM" id="SSF46942">
    <property type="entry name" value="Elongation factor TFIIS domain 2"/>
    <property type="match status" value="1"/>
</dbReference>
<dbReference type="InterPro" id="IPR036575">
    <property type="entry name" value="TFIIS_cen_dom_sf"/>
</dbReference>
<feature type="domain" description="TFIIS central" evidence="12">
    <location>
        <begin position="149"/>
        <end position="264"/>
    </location>
</feature>
<dbReference type="InterPro" id="IPR001222">
    <property type="entry name" value="Znf_TFIIS"/>
</dbReference>
<comment type="function">
    <text evidence="8">Necessary for efficient RNA polymerase II transcription elongation past template-encoded arresting sites.</text>
</comment>
<keyword evidence="2 8" id="KW-0479">Metal-binding</keyword>
<dbReference type="InterPro" id="IPR003617">
    <property type="entry name" value="TFIIS/CRSP70_N_sub"/>
</dbReference>
<protein>
    <recommendedName>
        <fullName evidence="8">Transcription elongation factor</fullName>
    </recommendedName>
</protein>
<dbReference type="PROSITE" id="PS51133">
    <property type="entry name" value="ZF_TFIIS_2"/>
    <property type="match status" value="1"/>
</dbReference>
<evidence type="ECO:0000313" key="14">
    <source>
        <dbReference type="Proteomes" id="UP000800097"/>
    </source>
</evidence>
<feature type="domain" description="TFIIS N-terminal" evidence="11">
    <location>
        <begin position="4"/>
        <end position="82"/>
    </location>
</feature>
<dbReference type="InterPro" id="IPR035100">
    <property type="entry name" value="TF_IIS-typ"/>
</dbReference>